<comment type="function">
    <text evidence="7">Catalyzes the initial step of the lipid cycle reactions in the biosynthesis of the cell wall peptidoglycan: transfers peptidoglycan precursor phospho-MurNAc-pentapeptide from UDP-MurNAc-pentapeptide onto the lipid carrier undecaprenyl phosphate, yielding undecaprenyl-pyrophosphoryl-MurNAc-pentapeptide, known as lipid I.</text>
</comment>
<keyword evidence="7 9" id="KW-0479">Metal-binding</keyword>
<comment type="caution">
    <text evidence="10">The sequence shown here is derived from an EMBL/GenBank/DDBJ whole genome shotgun (WGS) entry which is preliminary data.</text>
</comment>
<keyword evidence="7" id="KW-1003">Cell membrane</keyword>
<dbReference type="InterPro" id="IPR000715">
    <property type="entry name" value="Glycosyl_transferase_4"/>
</dbReference>
<evidence type="ECO:0000313" key="10">
    <source>
        <dbReference type="EMBL" id="OGE80401.1"/>
    </source>
</evidence>
<evidence type="ECO:0000256" key="6">
    <source>
        <dbReference type="ARBA" id="ARBA00023136"/>
    </source>
</evidence>
<dbReference type="Pfam" id="PF10555">
    <property type="entry name" value="MraY_sig1"/>
    <property type="match status" value="1"/>
</dbReference>
<keyword evidence="4 7" id="KW-0812">Transmembrane</keyword>
<dbReference type="CDD" id="cd06852">
    <property type="entry name" value="GT_MraY"/>
    <property type="match status" value="1"/>
</dbReference>
<gene>
    <name evidence="7" type="primary">mraY</name>
    <name evidence="10" type="ORF">A2660_01765</name>
</gene>
<feature type="transmembrane region" description="Helical" evidence="7">
    <location>
        <begin position="177"/>
        <end position="194"/>
    </location>
</feature>
<dbReference type="GO" id="GO:0005886">
    <property type="term" value="C:plasma membrane"/>
    <property type="evidence" value="ECO:0007669"/>
    <property type="project" value="UniProtKB-SubCell"/>
</dbReference>
<keyword evidence="5 7" id="KW-1133">Transmembrane helix</keyword>
<dbReference type="UniPathway" id="UPA00219"/>
<dbReference type="GO" id="GO:0051992">
    <property type="term" value="F:UDP-N-acetylmuramoyl-L-alanyl-D-glutamyl-meso-2,6-diaminopimelyl-D-alanyl-D-alanine:undecaprenyl-phosphate transferase activity"/>
    <property type="evidence" value="ECO:0007669"/>
    <property type="project" value="RHEA"/>
</dbReference>
<dbReference type="GO" id="GO:0008360">
    <property type="term" value="P:regulation of cell shape"/>
    <property type="evidence" value="ECO:0007669"/>
    <property type="project" value="UniProtKB-KW"/>
</dbReference>
<evidence type="ECO:0000256" key="4">
    <source>
        <dbReference type="ARBA" id="ARBA00022692"/>
    </source>
</evidence>
<evidence type="ECO:0000256" key="9">
    <source>
        <dbReference type="PIRSR" id="PIRSR600715-1"/>
    </source>
</evidence>
<keyword evidence="7" id="KW-0131">Cell cycle</keyword>
<keyword evidence="7" id="KW-0132">Cell division</keyword>
<comment type="subcellular location">
    <subcellularLocation>
        <location evidence="7">Cell membrane</location>
        <topology evidence="7">Multi-pass membrane protein</topology>
    </subcellularLocation>
    <subcellularLocation>
        <location evidence="1">Membrane</location>
        <topology evidence="1">Multi-pass membrane protein</topology>
    </subcellularLocation>
</comment>
<dbReference type="Proteomes" id="UP000176233">
    <property type="component" value="Unassembled WGS sequence"/>
</dbReference>
<feature type="transmembrane region" description="Helical" evidence="7">
    <location>
        <begin position="329"/>
        <end position="347"/>
    </location>
</feature>
<dbReference type="GO" id="GO:0009252">
    <property type="term" value="P:peptidoglycan biosynthetic process"/>
    <property type="evidence" value="ECO:0007669"/>
    <property type="project" value="UniProtKB-UniRule"/>
</dbReference>
<dbReference type="GO" id="GO:0051301">
    <property type="term" value="P:cell division"/>
    <property type="evidence" value="ECO:0007669"/>
    <property type="project" value="UniProtKB-KW"/>
</dbReference>
<keyword evidence="3 7" id="KW-0808">Transferase</keyword>
<dbReference type="GO" id="GO:0046872">
    <property type="term" value="F:metal ion binding"/>
    <property type="evidence" value="ECO:0007669"/>
    <property type="project" value="UniProtKB-KW"/>
</dbReference>
<dbReference type="EMBL" id="MFEJ01000013">
    <property type="protein sequence ID" value="OGE80401.1"/>
    <property type="molecule type" value="Genomic_DNA"/>
</dbReference>
<proteinExistence type="inferred from homology"/>
<feature type="transmembrane region" description="Helical" evidence="7">
    <location>
        <begin position="6"/>
        <end position="33"/>
    </location>
</feature>
<dbReference type="AlphaFoldDB" id="A0A1F5NRV9"/>
<sequence>MSTSQAVIKIFSLATIAFVMAMALTPLFTNFVYKYKFGKKIRAEGDTPIYSKLHEKKNGTPTMGGILVWLTTIVLATIFWFLDRVAHVEFFHRLNFLTRQQTLLPLGALTATALLGLLDDYLGVRGIGGGKGGGLRIRHRLLFYTLVAVVGAYWFYYKLQFDILHLPGFGDFTIGLWYIPLFIFVVIATSFSVNQTDGLDGLAGGVLATSFLSYGLIAFLQTRFELAALCGVLGGSLLAFLWFNIFPARFFMGDTGAMSLGTVLAVIAFLTNSVAVLPLIGIVLVLESGSTLLQWVCRRLTGEKLFLSSPLHHHFEARGWPETKVTMRFWLLSAVGALIGVAVNLIGR</sequence>
<feature type="transmembrane region" description="Helical" evidence="7">
    <location>
        <begin position="201"/>
        <end position="220"/>
    </location>
</feature>
<dbReference type="GO" id="GO:0008963">
    <property type="term" value="F:phospho-N-acetylmuramoyl-pentapeptide-transferase activity"/>
    <property type="evidence" value="ECO:0007669"/>
    <property type="project" value="UniProtKB-UniRule"/>
</dbReference>
<dbReference type="EC" id="2.7.8.13" evidence="7 8"/>
<dbReference type="HAMAP" id="MF_00038">
    <property type="entry name" value="MraY"/>
    <property type="match status" value="1"/>
</dbReference>
<dbReference type="PANTHER" id="PTHR22926:SF5">
    <property type="entry name" value="PHOSPHO-N-ACETYLMURAMOYL-PENTAPEPTIDE-TRANSFERASE HOMOLOG"/>
    <property type="match status" value="1"/>
</dbReference>
<dbReference type="InterPro" id="IPR003524">
    <property type="entry name" value="PNAcMuramoyl-5peptid_Trfase"/>
</dbReference>
<dbReference type="PANTHER" id="PTHR22926">
    <property type="entry name" value="PHOSPHO-N-ACETYLMURAMOYL-PENTAPEPTIDE-TRANSFERASE"/>
    <property type="match status" value="1"/>
</dbReference>
<feature type="transmembrane region" description="Helical" evidence="7">
    <location>
        <begin position="258"/>
        <end position="286"/>
    </location>
</feature>
<evidence type="ECO:0000256" key="7">
    <source>
        <dbReference type="HAMAP-Rule" id="MF_00038"/>
    </source>
</evidence>
<comment type="pathway">
    <text evidence="7">Cell wall biogenesis; peptidoglycan biosynthesis.</text>
</comment>
<feature type="binding site" evidence="9">
    <location>
        <position position="194"/>
    </location>
    <ligand>
        <name>Mg(2+)</name>
        <dbReference type="ChEBI" id="CHEBI:18420"/>
    </ligand>
</feature>
<dbReference type="NCBIfam" id="TIGR00445">
    <property type="entry name" value="mraY"/>
    <property type="match status" value="1"/>
</dbReference>
<keyword evidence="7" id="KW-0573">Peptidoglycan synthesis</keyword>
<keyword evidence="7" id="KW-0961">Cell wall biogenesis/degradation</keyword>
<evidence type="ECO:0000256" key="2">
    <source>
        <dbReference type="ARBA" id="ARBA00005583"/>
    </source>
</evidence>
<keyword evidence="7" id="KW-0133">Cell shape</keyword>
<feature type="transmembrane region" description="Helical" evidence="7">
    <location>
        <begin position="102"/>
        <end position="121"/>
    </location>
</feature>
<accession>A0A1F5NRV9</accession>
<organism evidence="10 11">
    <name type="scientific">Candidatus Doudnabacteria bacterium RIFCSPHIGHO2_01_FULL_45_18</name>
    <dbReference type="NCBI Taxonomy" id="1817823"/>
    <lineage>
        <taxon>Bacteria</taxon>
        <taxon>Candidatus Doudnaibacteriota</taxon>
    </lineage>
</organism>
<evidence type="ECO:0000256" key="3">
    <source>
        <dbReference type="ARBA" id="ARBA00022679"/>
    </source>
</evidence>
<protein>
    <recommendedName>
        <fullName evidence="7 8">Phospho-N-acetylmuramoyl-pentapeptide-transferase</fullName>
        <ecNumber evidence="7 8">2.7.8.13</ecNumber>
    </recommendedName>
    <alternativeName>
        <fullName evidence="7">UDP-MurNAc-pentapeptide phosphotransferase</fullName>
    </alternativeName>
</protein>
<keyword evidence="6 7" id="KW-0472">Membrane</keyword>
<comment type="similarity">
    <text evidence="2 7">Belongs to the glycosyltransferase 4 family. MraY subfamily.</text>
</comment>
<name>A0A1F5NRV9_9BACT</name>
<feature type="binding site" evidence="9">
    <location>
        <position position="254"/>
    </location>
    <ligand>
        <name>Mg(2+)</name>
        <dbReference type="ChEBI" id="CHEBI:18420"/>
    </ligand>
</feature>
<comment type="catalytic activity">
    <reaction evidence="7">
        <text>UDP-N-acetyl-alpha-D-muramoyl-L-alanyl-gamma-D-glutamyl-meso-2,6-diaminopimeloyl-D-alanyl-D-alanine + di-trans,octa-cis-undecaprenyl phosphate = di-trans,octa-cis-undecaprenyl diphospho-N-acetyl-alpha-D-muramoyl-L-alanyl-D-glutamyl-meso-2,6-diaminopimeloyl-D-alanyl-D-alanine + UMP</text>
        <dbReference type="Rhea" id="RHEA:28386"/>
        <dbReference type="ChEBI" id="CHEBI:57865"/>
        <dbReference type="ChEBI" id="CHEBI:60392"/>
        <dbReference type="ChEBI" id="CHEBI:61386"/>
        <dbReference type="ChEBI" id="CHEBI:61387"/>
        <dbReference type="EC" id="2.7.8.13"/>
    </reaction>
</comment>
<feature type="transmembrane region" description="Helical" evidence="7">
    <location>
        <begin position="141"/>
        <end position="157"/>
    </location>
</feature>
<evidence type="ECO:0000256" key="5">
    <source>
        <dbReference type="ARBA" id="ARBA00022989"/>
    </source>
</evidence>
<evidence type="ECO:0000313" key="11">
    <source>
        <dbReference type="Proteomes" id="UP000176233"/>
    </source>
</evidence>
<dbReference type="Pfam" id="PF00953">
    <property type="entry name" value="Glycos_transf_4"/>
    <property type="match status" value="1"/>
</dbReference>
<feature type="transmembrane region" description="Helical" evidence="7">
    <location>
        <begin position="62"/>
        <end position="82"/>
    </location>
</feature>
<feature type="transmembrane region" description="Helical" evidence="7">
    <location>
        <begin position="226"/>
        <end position="246"/>
    </location>
</feature>
<dbReference type="InterPro" id="IPR018480">
    <property type="entry name" value="PNAcMuramoyl-5peptid_Trfase_CS"/>
</dbReference>
<comment type="cofactor">
    <cofactor evidence="7 9">
        <name>Mg(2+)</name>
        <dbReference type="ChEBI" id="CHEBI:18420"/>
    </cofactor>
</comment>
<keyword evidence="7 9" id="KW-0460">Magnesium</keyword>
<evidence type="ECO:0000256" key="1">
    <source>
        <dbReference type="ARBA" id="ARBA00004141"/>
    </source>
</evidence>
<evidence type="ECO:0000256" key="8">
    <source>
        <dbReference type="NCBIfam" id="TIGR00445"/>
    </source>
</evidence>
<reference evidence="10 11" key="1">
    <citation type="journal article" date="2016" name="Nat. Commun.">
        <title>Thousands of microbial genomes shed light on interconnected biogeochemical processes in an aquifer system.</title>
        <authorList>
            <person name="Anantharaman K."/>
            <person name="Brown C.T."/>
            <person name="Hug L.A."/>
            <person name="Sharon I."/>
            <person name="Castelle C.J."/>
            <person name="Probst A.J."/>
            <person name="Thomas B.C."/>
            <person name="Singh A."/>
            <person name="Wilkins M.J."/>
            <person name="Karaoz U."/>
            <person name="Brodie E.L."/>
            <person name="Williams K.H."/>
            <person name="Hubbard S.S."/>
            <person name="Banfield J.F."/>
        </authorList>
    </citation>
    <scope>NUCLEOTIDE SEQUENCE [LARGE SCALE GENOMIC DNA]</scope>
</reference>
<dbReference type="GO" id="GO:0071555">
    <property type="term" value="P:cell wall organization"/>
    <property type="evidence" value="ECO:0007669"/>
    <property type="project" value="UniProtKB-KW"/>
</dbReference>